<dbReference type="GeneID" id="37054073"/>
<sequence length="253" mass="28222">MSPSQVLDCPAGFATQVTLGPTTSGTAEEYELVFARRALSKIKARLGLEATERLLQPDIDESNAFWGQVLADNCTNEFRPARVELAINGLSMDEFLPWFRERCQKRVPWMLAAQPEHWVVVSPAAAANANTNADGGSSPGYHEKVIENLGPWISRFFITFSPPSHPCQLGDLNAEAYPLQMTGYGHTDDGQINGYVLHQFRPHANSVGFDANLCIYFPASAPEVLFEQHRQHLVVEFTNWARHCYRDIKGKTS</sequence>
<dbReference type="VEuPathDB" id="FungiDB:BO83DRAFT_381941"/>
<protein>
    <submittedName>
        <fullName evidence="1">Uncharacterized protein</fullName>
    </submittedName>
</protein>
<dbReference type="Proteomes" id="UP000246171">
    <property type="component" value="Unassembled WGS sequence"/>
</dbReference>
<comment type="caution">
    <text evidence="1">The sequence shown here is derived from an EMBL/GenBank/DDBJ whole genome shotgun (WGS) entry which is preliminary data.</text>
</comment>
<dbReference type="EMBL" id="MSFU01000031">
    <property type="protein sequence ID" value="PWY64320.1"/>
    <property type="molecule type" value="Genomic_DNA"/>
</dbReference>
<dbReference type="RefSeq" id="XP_025383791.1">
    <property type="nucleotide sequence ID" value="XM_025532111.1"/>
</dbReference>
<organism evidence="1 2">
    <name type="scientific">Aspergillus eucalypticola (strain CBS 122712 / IBT 29274)</name>
    <dbReference type="NCBI Taxonomy" id="1448314"/>
    <lineage>
        <taxon>Eukaryota</taxon>
        <taxon>Fungi</taxon>
        <taxon>Dikarya</taxon>
        <taxon>Ascomycota</taxon>
        <taxon>Pezizomycotina</taxon>
        <taxon>Eurotiomycetes</taxon>
        <taxon>Eurotiomycetidae</taxon>
        <taxon>Eurotiales</taxon>
        <taxon>Aspergillaceae</taxon>
        <taxon>Aspergillus</taxon>
        <taxon>Aspergillus subgen. Circumdati</taxon>
    </lineage>
</organism>
<dbReference type="AlphaFoldDB" id="A0A317UWG7"/>
<evidence type="ECO:0000313" key="1">
    <source>
        <dbReference type="EMBL" id="PWY64320.1"/>
    </source>
</evidence>
<dbReference type="OrthoDB" id="3006326at2759"/>
<accession>A0A317UWG7</accession>
<evidence type="ECO:0000313" key="2">
    <source>
        <dbReference type="Proteomes" id="UP000246171"/>
    </source>
</evidence>
<gene>
    <name evidence="1" type="ORF">BO83DRAFT_381941</name>
</gene>
<keyword evidence="2" id="KW-1185">Reference proteome</keyword>
<reference evidence="1" key="1">
    <citation type="submission" date="2016-12" db="EMBL/GenBank/DDBJ databases">
        <title>The genomes of Aspergillus section Nigri reveals drivers in fungal speciation.</title>
        <authorList>
            <consortium name="DOE Joint Genome Institute"/>
            <person name="Vesth T.C."/>
            <person name="Nybo J."/>
            <person name="Theobald S."/>
            <person name="Brandl J."/>
            <person name="Frisvad J.C."/>
            <person name="Nielsen K.F."/>
            <person name="Lyhne E.K."/>
            <person name="Kogle M.E."/>
            <person name="Kuo A."/>
            <person name="Riley R."/>
            <person name="Clum A."/>
            <person name="Nolan M."/>
            <person name="Lipzen A."/>
            <person name="Salamov A."/>
            <person name="Henrissat B."/>
            <person name="Wiebenga A."/>
            <person name="De vries R.P."/>
            <person name="Grigoriev I.V."/>
            <person name="Mortensen U.H."/>
            <person name="Andersen M.R."/>
            <person name="Baker S.E."/>
        </authorList>
    </citation>
    <scope>NUCLEOTIDE SEQUENCE</scope>
    <source>
        <strain evidence="1">CBS 122712</strain>
    </source>
</reference>
<proteinExistence type="predicted"/>
<name>A0A317UWG7_ASPEC</name>